<comment type="caution">
    <text evidence="2">The sequence shown here is derived from an EMBL/GenBank/DDBJ whole genome shotgun (WGS) entry which is preliminary data.</text>
</comment>
<dbReference type="EMBL" id="JACHXE010000005">
    <property type="protein sequence ID" value="MBB3078836.1"/>
    <property type="molecule type" value="Genomic_DNA"/>
</dbReference>
<dbReference type="RefSeq" id="WP_184596184.1">
    <property type="nucleotide sequence ID" value="NZ_BMUP01000002.1"/>
</dbReference>
<feature type="compositionally biased region" description="Polar residues" evidence="1">
    <location>
        <begin position="125"/>
        <end position="140"/>
    </location>
</feature>
<feature type="region of interest" description="Disordered" evidence="1">
    <location>
        <begin position="103"/>
        <end position="140"/>
    </location>
</feature>
<accession>A0A7W4ZUE9</accession>
<reference evidence="2 3" key="1">
    <citation type="submission" date="2020-08" db="EMBL/GenBank/DDBJ databases">
        <title>Genomic Encyclopedia of Type Strains, Phase III (KMG-III): the genomes of soil and plant-associated and newly described type strains.</title>
        <authorList>
            <person name="Whitman W."/>
        </authorList>
    </citation>
    <scope>NUCLEOTIDE SEQUENCE [LARGE SCALE GENOMIC DNA]</scope>
    <source>
        <strain evidence="2 3">CECT 3237</strain>
    </source>
</reference>
<protein>
    <submittedName>
        <fullName evidence="2">Uncharacterized protein</fullName>
    </submittedName>
</protein>
<name>A0A7W4ZUE9_9ACTN</name>
<keyword evidence="3" id="KW-1185">Reference proteome</keyword>
<proteinExistence type="predicted"/>
<evidence type="ECO:0000313" key="3">
    <source>
        <dbReference type="Proteomes" id="UP000572907"/>
    </source>
</evidence>
<dbReference type="Proteomes" id="UP000572907">
    <property type="component" value="Unassembled WGS sequence"/>
</dbReference>
<dbReference type="AlphaFoldDB" id="A0A7W4ZUE9"/>
<gene>
    <name evidence="2" type="ORF">FHS41_005367</name>
</gene>
<sequence length="140" mass="15408">MQSQPDDVNRQSHPHPGAATLKKLIDAERGDRLSRYTAEAGMKGITFPAWQGLHYVTLAELLVRLGSFGLGLRWRVEYDEKWDVTAELESRSLIEMCALSATRGSDEDVGPDGERECTGAAQCRSEPNSPSTIRRSTASS</sequence>
<organism evidence="2 3">
    <name type="scientific">Streptomyces violarus</name>
    <dbReference type="NCBI Taxonomy" id="67380"/>
    <lineage>
        <taxon>Bacteria</taxon>
        <taxon>Bacillati</taxon>
        <taxon>Actinomycetota</taxon>
        <taxon>Actinomycetes</taxon>
        <taxon>Kitasatosporales</taxon>
        <taxon>Streptomycetaceae</taxon>
        <taxon>Streptomyces</taxon>
    </lineage>
</organism>
<evidence type="ECO:0000256" key="1">
    <source>
        <dbReference type="SAM" id="MobiDB-lite"/>
    </source>
</evidence>
<evidence type="ECO:0000313" key="2">
    <source>
        <dbReference type="EMBL" id="MBB3078836.1"/>
    </source>
</evidence>